<gene>
    <name evidence="5" type="ORF">BATDEDRAFT_35516</name>
</gene>
<keyword evidence="1" id="KW-0862">Zinc</keyword>
<feature type="region of interest" description="Disordered" evidence="2">
    <location>
        <begin position="443"/>
        <end position="472"/>
    </location>
</feature>
<evidence type="ECO:0008006" key="7">
    <source>
        <dbReference type="Google" id="ProtNLM"/>
    </source>
</evidence>
<feature type="compositionally biased region" description="Polar residues" evidence="2">
    <location>
        <begin position="447"/>
        <end position="456"/>
    </location>
</feature>
<organism evidence="5 6">
    <name type="scientific">Batrachochytrium dendrobatidis (strain JAM81 / FGSC 10211)</name>
    <name type="common">Frog chytrid fungus</name>
    <dbReference type="NCBI Taxonomy" id="684364"/>
    <lineage>
        <taxon>Eukaryota</taxon>
        <taxon>Fungi</taxon>
        <taxon>Fungi incertae sedis</taxon>
        <taxon>Chytridiomycota</taxon>
        <taxon>Chytridiomycota incertae sedis</taxon>
        <taxon>Chytridiomycetes</taxon>
        <taxon>Rhizophydiales</taxon>
        <taxon>Rhizophydiales incertae sedis</taxon>
        <taxon>Batrachochytrium</taxon>
    </lineage>
</organism>
<evidence type="ECO:0000256" key="2">
    <source>
        <dbReference type="SAM" id="MobiDB-lite"/>
    </source>
</evidence>
<dbReference type="PROSITE" id="PS50249">
    <property type="entry name" value="MPN"/>
    <property type="match status" value="1"/>
</dbReference>
<dbReference type="PROSITE" id="PS00028">
    <property type="entry name" value="ZINC_FINGER_C2H2_1"/>
    <property type="match status" value="1"/>
</dbReference>
<evidence type="ECO:0000313" key="5">
    <source>
        <dbReference type="EMBL" id="EGF78843.1"/>
    </source>
</evidence>
<dbReference type="GO" id="GO:0006302">
    <property type="term" value="P:double-strand break repair"/>
    <property type="evidence" value="ECO:0000318"/>
    <property type="project" value="GO_Central"/>
</dbReference>
<dbReference type="HOGENOM" id="CLU_359395_0_0_1"/>
<evidence type="ECO:0000256" key="1">
    <source>
        <dbReference type="PROSITE-ProRule" id="PRU00042"/>
    </source>
</evidence>
<feature type="region of interest" description="Disordered" evidence="2">
    <location>
        <begin position="620"/>
        <end position="652"/>
    </location>
</feature>
<dbReference type="InterPro" id="IPR037518">
    <property type="entry name" value="MPN"/>
</dbReference>
<keyword evidence="1" id="KW-0479">Metal-binding</keyword>
<dbReference type="Proteomes" id="UP000007241">
    <property type="component" value="Unassembled WGS sequence"/>
</dbReference>
<dbReference type="AlphaFoldDB" id="F4P792"/>
<feature type="region of interest" description="Disordered" evidence="2">
    <location>
        <begin position="579"/>
        <end position="598"/>
    </location>
</feature>
<dbReference type="STRING" id="684364.F4P792"/>
<dbReference type="Gene3D" id="3.30.160.60">
    <property type="entry name" value="Classic Zinc Finger"/>
    <property type="match status" value="1"/>
</dbReference>
<dbReference type="Pfam" id="PF01398">
    <property type="entry name" value="JAB"/>
    <property type="match status" value="1"/>
</dbReference>
<accession>F4P792</accession>
<dbReference type="RefSeq" id="XP_006680403.1">
    <property type="nucleotide sequence ID" value="XM_006680340.1"/>
</dbReference>
<dbReference type="SMART" id="SM00355">
    <property type="entry name" value="ZnF_C2H2"/>
    <property type="match status" value="2"/>
</dbReference>
<dbReference type="GO" id="GO:0031593">
    <property type="term" value="F:polyubiquitin modification-dependent protein binding"/>
    <property type="evidence" value="ECO:0000318"/>
    <property type="project" value="GO_Central"/>
</dbReference>
<dbReference type="GO" id="GO:0070552">
    <property type="term" value="C:BRISC complex"/>
    <property type="evidence" value="ECO:0000318"/>
    <property type="project" value="GO_Central"/>
</dbReference>
<dbReference type="Gene3D" id="3.40.140.10">
    <property type="entry name" value="Cytidine Deaminase, domain 2"/>
    <property type="match status" value="1"/>
</dbReference>
<dbReference type="InterPro" id="IPR013087">
    <property type="entry name" value="Znf_C2H2_type"/>
</dbReference>
<dbReference type="GO" id="GO:0008270">
    <property type="term" value="F:zinc ion binding"/>
    <property type="evidence" value="ECO:0007669"/>
    <property type="project" value="UniProtKB-KW"/>
</dbReference>
<dbReference type="SMART" id="SM00232">
    <property type="entry name" value="JAB_MPN"/>
    <property type="match status" value="1"/>
</dbReference>
<dbReference type="InParanoid" id="F4P792"/>
<dbReference type="PROSITE" id="PS50157">
    <property type="entry name" value="ZINC_FINGER_C2H2_2"/>
    <property type="match status" value="1"/>
</dbReference>
<evidence type="ECO:0000313" key="6">
    <source>
        <dbReference type="Proteomes" id="UP000007241"/>
    </source>
</evidence>
<dbReference type="InterPro" id="IPR000555">
    <property type="entry name" value="JAMM/MPN+_dom"/>
</dbReference>
<feature type="compositionally biased region" description="Low complexity" evidence="2">
    <location>
        <begin position="629"/>
        <end position="641"/>
    </location>
</feature>
<feature type="domain" description="MPN" evidence="4">
    <location>
        <begin position="7"/>
        <end position="147"/>
    </location>
</feature>
<dbReference type="GO" id="GO:0008237">
    <property type="term" value="F:metallopeptidase activity"/>
    <property type="evidence" value="ECO:0000318"/>
    <property type="project" value="GO_Central"/>
</dbReference>
<evidence type="ECO:0000259" key="3">
    <source>
        <dbReference type="PROSITE" id="PS50157"/>
    </source>
</evidence>
<protein>
    <recommendedName>
        <fullName evidence="7">MPN domain-containing protein</fullName>
    </recommendedName>
</protein>
<reference evidence="5 6" key="1">
    <citation type="submission" date="2009-12" db="EMBL/GenBank/DDBJ databases">
        <title>The draft genome of Batrachochytrium dendrobatidis.</title>
        <authorList>
            <consortium name="US DOE Joint Genome Institute (JGI-PGF)"/>
            <person name="Kuo A."/>
            <person name="Salamov A."/>
            <person name="Schmutz J."/>
            <person name="Lucas S."/>
            <person name="Pitluck S."/>
            <person name="Rosenblum E."/>
            <person name="Stajich J."/>
            <person name="Eisen M."/>
            <person name="Grigoriev I.V."/>
        </authorList>
    </citation>
    <scope>NUCLEOTIDE SEQUENCE [LARGE SCALE GENOMIC DNA]</scope>
    <source>
        <strain evidence="6">JAM81 / FGSC 10211</strain>
    </source>
</reference>
<dbReference type="SUPFAM" id="SSF102712">
    <property type="entry name" value="JAB1/MPN domain"/>
    <property type="match status" value="1"/>
</dbReference>
<dbReference type="InterPro" id="IPR050242">
    <property type="entry name" value="JAMM_MPN+_peptidase_M67A"/>
</dbReference>
<dbReference type="OrthoDB" id="446074at2759"/>
<dbReference type="EMBL" id="GL882887">
    <property type="protein sequence ID" value="EGF78843.1"/>
    <property type="molecule type" value="Genomic_DNA"/>
</dbReference>
<feature type="domain" description="C2H2-type" evidence="3">
    <location>
        <begin position="685"/>
        <end position="715"/>
    </location>
</feature>
<dbReference type="GeneID" id="18240795"/>
<sequence length="779" mass="86891">MIPLHSVVLASEVHMLCSAYALCTENEEVALLLLGDYTPMPNGANIAIVQNCFFVVRKDKRKDRVEISSQELSRALLEADQRSLKVIGWCHSHPKITILPSHVDLATQLTMQTMDSRFFGLIYSCFHTNQDLTQRIQVTAFQSISDESGSIDGIQQIKIPLTIPPLENGLMSVDRMSKLAEIPSRLYDETCLAAEHTSHLGQTSENSSLQCTEPLPAETTLESLSISRRFGVAFQSWARLMFVPTSSSALSMAVASNLVAINKVLVGRDARFGGAVWAFDAVAADRAFENMATRNGTELVVVLAGFAYYYKSTQRQLQILTIKCLPRTLNVVFASNQSKHLHTSPNNETTDQLQHHGHDSSFFHKDVAVNEQKTLQKRVHLDNRNCLVFEGLKMEAESDDLDKLFGSLQEDVYNQNSLDSGLNERDSLLLKSLLDDSDYNQILPLGSQKQSDQSAAPSDLDTLPEPSSVLAPDFPTDTTTLAYRQDSDFFHSPLPSWFNPALLAQSCSPIHFEPHFQQLTKSSLELSSHCYSSPASISSSSMTQQPVYFQKDSTSWMASEPDLLSLSNFDINFPCHSNPSQHSEYHSPQPTKSTNISSLKRPTPFFSGITGSEPLQISLESQESDLHTPTRSTLSKTTTRLRQSKSNHSPSCSDLNKTVYPLHCVRLDPVLETIMCQDPDTDHLFSCPFSGCASRFRRRHNLKCHYATKHVGVKKLSCYCCSYKTLRWRELLRHIERAHTCKLVDPQFDKNDVIPALLNAGSVSPSSTFTALGTDNSYF</sequence>
<dbReference type="GO" id="GO:0070531">
    <property type="term" value="C:BRCA1-A complex"/>
    <property type="evidence" value="ECO:0000318"/>
    <property type="project" value="GO_Central"/>
</dbReference>
<evidence type="ECO:0000259" key="4">
    <source>
        <dbReference type="PROSITE" id="PS50249"/>
    </source>
</evidence>
<keyword evidence="1" id="KW-0863">Zinc-finger</keyword>
<proteinExistence type="predicted"/>
<name>F4P792_BATDJ</name>
<dbReference type="PANTHER" id="PTHR10410">
    <property type="entry name" value="EUKARYOTIC TRANSLATION INITIATION FACTOR 3 -RELATED"/>
    <property type="match status" value="1"/>
</dbReference>
<keyword evidence="6" id="KW-1185">Reference proteome</keyword>